<dbReference type="Gene3D" id="1.25.40.10">
    <property type="entry name" value="Tetratricopeptide repeat domain"/>
    <property type="match status" value="1"/>
</dbReference>
<sequence>MTIKQFVHDTRQQLADSSALSLKTSHLYELIAAAFGYRSYAALQAEAIVLHQTPWPCQPDLALLEQRGRELALPQPQTLSLLVGQHLQRAGVVSIQVDALGLTREDDWDDTWEDGWLDDEVENDDAQLQPAPSSTTPLDAAQALLAQLDAYHQPPIALQALQQLEAFAERGHPQVHWWLAQRLGDAETYIDNSDVPSGYWYRKQQEGMVLSGPELEFANGFAAMLEEQQRWLHHTLKAAQGGIVEARFALAEARLDSGIFDIDPATVSDPAAIAWLAMEHDNQQAAHHWLTQAAQRGDTQAMLALIEEYDRDNLYQSWVWLRLAQLLGNDFTQDDLRAIHEDGSLYDDDVGGPLYVAGREGIELPPLAPELASKAEEEAQRLFAQSASEAL</sequence>
<evidence type="ECO:0000313" key="2">
    <source>
        <dbReference type="Proteomes" id="UP000309618"/>
    </source>
</evidence>
<proteinExistence type="predicted"/>
<dbReference type="Proteomes" id="UP000309618">
    <property type="component" value="Unassembled WGS sequence"/>
</dbReference>
<dbReference type="EMBL" id="SSUX01000004">
    <property type="protein sequence ID" value="THJ46120.1"/>
    <property type="molecule type" value="Genomic_DNA"/>
</dbReference>
<reference evidence="1 2" key="1">
    <citation type="submission" date="2019-04" db="EMBL/GenBank/DDBJ databases">
        <title>Comparative genomics of Aeromonas veronii strains pathogenic to fish.</title>
        <authorList>
            <person name="Cascarano M.C."/>
            <person name="Smyrli M."/>
            <person name="Katharios P."/>
        </authorList>
    </citation>
    <scope>NUCLEOTIDE SEQUENCE [LARGE SCALE GENOMIC DNA]</scope>
    <source>
        <strain evidence="1 2">XU1</strain>
    </source>
</reference>
<accession>A0A4S5CK47</accession>
<comment type="caution">
    <text evidence="1">The sequence shown here is derived from an EMBL/GenBank/DDBJ whole genome shotgun (WGS) entry which is preliminary data.</text>
</comment>
<dbReference type="InterPro" id="IPR011990">
    <property type="entry name" value="TPR-like_helical_dom_sf"/>
</dbReference>
<name>A0A4S5CK47_AERVE</name>
<organism evidence="1 2">
    <name type="scientific">Aeromonas veronii</name>
    <dbReference type="NCBI Taxonomy" id="654"/>
    <lineage>
        <taxon>Bacteria</taxon>
        <taxon>Pseudomonadati</taxon>
        <taxon>Pseudomonadota</taxon>
        <taxon>Gammaproteobacteria</taxon>
        <taxon>Aeromonadales</taxon>
        <taxon>Aeromonadaceae</taxon>
        <taxon>Aeromonas</taxon>
    </lineage>
</organism>
<gene>
    <name evidence="1" type="ORF">E8Q35_07475</name>
</gene>
<evidence type="ECO:0000313" key="1">
    <source>
        <dbReference type="EMBL" id="THJ46120.1"/>
    </source>
</evidence>
<dbReference type="AlphaFoldDB" id="A0A4S5CK47"/>
<dbReference type="RefSeq" id="WP_136501556.1">
    <property type="nucleotide sequence ID" value="NZ_JAPECR010000004.1"/>
</dbReference>
<protein>
    <submittedName>
        <fullName evidence="1">Uncharacterized protein</fullName>
    </submittedName>
</protein>